<accession>A0AAV4C111</accession>
<keyword evidence="3" id="KW-1185">Reference proteome</keyword>
<name>A0AAV4C111_9GAST</name>
<reference evidence="2 3" key="1">
    <citation type="journal article" date="2021" name="Elife">
        <title>Chloroplast acquisition without the gene transfer in kleptoplastic sea slugs, Plakobranchus ocellatus.</title>
        <authorList>
            <person name="Maeda T."/>
            <person name="Takahashi S."/>
            <person name="Yoshida T."/>
            <person name="Shimamura S."/>
            <person name="Takaki Y."/>
            <person name="Nagai Y."/>
            <person name="Toyoda A."/>
            <person name="Suzuki Y."/>
            <person name="Arimoto A."/>
            <person name="Ishii H."/>
            <person name="Satoh N."/>
            <person name="Nishiyama T."/>
            <person name="Hasebe M."/>
            <person name="Maruyama T."/>
            <person name="Minagawa J."/>
            <person name="Obokata J."/>
            <person name="Shigenobu S."/>
        </authorList>
    </citation>
    <scope>NUCLEOTIDE SEQUENCE [LARGE SCALE GENOMIC DNA]</scope>
</reference>
<feature type="compositionally biased region" description="Polar residues" evidence="1">
    <location>
        <begin position="428"/>
        <end position="451"/>
    </location>
</feature>
<feature type="compositionally biased region" description="Polar residues" evidence="1">
    <location>
        <begin position="595"/>
        <end position="616"/>
    </location>
</feature>
<feature type="region of interest" description="Disordered" evidence="1">
    <location>
        <begin position="33"/>
        <end position="87"/>
    </location>
</feature>
<feature type="compositionally biased region" description="Pro residues" evidence="1">
    <location>
        <begin position="406"/>
        <end position="415"/>
    </location>
</feature>
<feature type="region of interest" description="Disordered" evidence="1">
    <location>
        <begin position="146"/>
        <end position="307"/>
    </location>
</feature>
<gene>
    <name evidence="2" type="ORF">PoB_005285500</name>
</gene>
<feature type="compositionally biased region" description="Pro residues" evidence="1">
    <location>
        <begin position="460"/>
        <end position="469"/>
    </location>
</feature>
<dbReference type="AlphaFoldDB" id="A0AAV4C111"/>
<feature type="region of interest" description="Disordered" evidence="1">
    <location>
        <begin position="497"/>
        <end position="616"/>
    </location>
</feature>
<evidence type="ECO:0000313" key="3">
    <source>
        <dbReference type="Proteomes" id="UP000735302"/>
    </source>
</evidence>
<feature type="compositionally biased region" description="Polar residues" evidence="1">
    <location>
        <begin position="209"/>
        <end position="224"/>
    </location>
</feature>
<feature type="compositionally biased region" description="Low complexity" evidence="1">
    <location>
        <begin position="33"/>
        <end position="42"/>
    </location>
</feature>
<feature type="region of interest" description="Disordered" evidence="1">
    <location>
        <begin position="323"/>
        <end position="354"/>
    </location>
</feature>
<feature type="compositionally biased region" description="Basic and acidic residues" evidence="1">
    <location>
        <begin position="343"/>
        <end position="354"/>
    </location>
</feature>
<evidence type="ECO:0000256" key="1">
    <source>
        <dbReference type="SAM" id="MobiDB-lite"/>
    </source>
</evidence>
<feature type="compositionally biased region" description="Low complexity" evidence="1">
    <location>
        <begin position="51"/>
        <end position="64"/>
    </location>
</feature>
<evidence type="ECO:0000313" key="2">
    <source>
        <dbReference type="EMBL" id="GFO26350.1"/>
    </source>
</evidence>
<dbReference type="Proteomes" id="UP000735302">
    <property type="component" value="Unassembled WGS sequence"/>
</dbReference>
<feature type="region of interest" description="Disordered" evidence="1">
    <location>
        <begin position="389"/>
        <end position="481"/>
    </location>
</feature>
<feature type="compositionally biased region" description="Polar residues" evidence="1">
    <location>
        <begin position="235"/>
        <end position="258"/>
    </location>
</feature>
<proteinExistence type="predicted"/>
<dbReference type="EMBL" id="BLXT01005820">
    <property type="protein sequence ID" value="GFO26350.1"/>
    <property type="molecule type" value="Genomic_DNA"/>
</dbReference>
<sequence>MSPCPAPLQTVTHELLLVFLFPQFPTQRFARKASSASSLRLSPPKRHRNKAASASSPSSPVRQHQQQHHHHHYNQQQQQQHSHQQGAYCEDKLEDGCEHTQGLTVISKGYKTDKAFRDDQGCDIDPQLSQSPPCYYAVIQRRKQEVTTASSDDSGVTVVSTTPSRDPAFRRSFPASHSSSDQPHFPSPAPSISGAKSSSALPSEAATLQRRNVNISGDGQPSTTSRERAGPATTLGPSRGNSSAMPNKSASAPTSGTATPIRRGGSSSLRHGDVVRPSSAVSDMAHQRSSGTTFPCTPGGSSSSPKHVQISDIVSVNITGDSPLSTNNFPAPNPNLDKPNGILKRDNSFRRDRDSPATGILAASAAATLSQADDGNFFTVSVPQVQTTSFVAGDDGSTSRESSATPPLPPPPPPIVEDFSEPHHPSPSRKNNNLRVDISNTSTLSPNIHKNSSSSESPEWPSPPEPLTPQTPQTPNAGAAAHMSFDSDTIQRMLRSLPSSPLDRDNTDNLDQGFHEDELDPGYSQIFPHTLPRYGENPKQFTHPDTDPSTQLTEASRRPQEPPSDPESQAERRSGVGRGLFRTKSLTVHDRHNKLASNPRRQQTIDTPYASASSASHKPRMFNKIALEKELKKRNRNIAANYPDSGIGMGPGEVSSSLRSEPKMVPNTLILKSAVPAFMHARPDEGPKA</sequence>
<feature type="compositionally biased region" description="Low complexity" evidence="1">
    <location>
        <begin position="146"/>
        <end position="164"/>
    </location>
</feature>
<organism evidence="2 3">
    <name type="scientific">Plakobranchus ocellatus</name>
    <dbReference type="NCBI Taxonomy" id="259542"/>
    <lineage>
        <taxon>Eukaryota</taxon>
        <taxon>Metazoa</taxon>
        <taxon>Spiralia</taxon>
        <taxon>Lophotrochozoa</taxon>
        <taxon>Mollusca</taxon>
        <taxon>Gastropoda</taxon>
        <taxon>Heterobranchia</taxon>
        <taxon>Euthyneura</taxon>
        <taxon>Panpulmonata</taxon>
        <taxon>Sacoglossa</taxon>
        <taxon>Placobranchoidea</taxon>
        <taxon>Plakobranchidae</taxon>
        <taxon>Plakobranchus</taxon>
    </lineage>
</organism>
<comment type="caution">
    <text evidence="2">The sequence shown here is derived from an EMBL/GenBank/DDBJ whole genome shotgun (WGS) entry which is preliminary data.</text>
</comment>
<feature type="compositionally biased region" description="Polar residues" evidence="1">
    <location>
        <begin position="287"/>
        <end position="307"/>
    </location>
</feature>
<protein>
    <submittedName>
        <fullName evidence="2">Fam-a protein</fullName>
    </submittedName>
</protein>
<feature type="compositionally biased region" description="Low complexity" evidence="1">
    <location>
        <begin position="74"/>
        <end position="85"/>
    </location>
</feature>